<dbReference type="Gene3D" id="3.90.226.10">
    <property type="entry name" value="2-enoyl-CoA Hydratase, Chain A, domain 1"/>
    <property type="match status" value="3"/>
</dbReference>
<dbReference type="InterPro" id="IPR047217">
    <property type="entry name" value="S49_SppA_67K_type_N"/>
</dbReference>
<evidence type="ECO:0000256" key="6">
    <source>
        <dbReference type="ARBA" id="ARBA00023136"/>
    </source>
</evidence>
<dbReference type="PANTHER" id="PTHR33209:SF1">
    <property type="entry name" value="PEPTIDASE S49 DOMAIN-CONTAINING PROTEIN"/>
    <property type="match status" value="1"/>
</dbReference>
<evidence type="ECO:0000256" key="2">
    <source>
        <dbReference type="ARBA" id="ARBA00008683"/>
    </source>
</evidence>
<gene>
    <name evidence="10" type="ORF">Ga0061079_10593</name>
</gene>
<keyword evidence="11" id="KW-1185">Reference proteome</keyword>
<dbReference type="InterPro" id="IPR029045">
    <property type="entry name" value="ClpP/crotonase-like_dom_sf"/>
</dbReference>
<evidence type="ECO:0000256" key="3">
    <source>
        <dbReference type="ARBA" id="ARBA00022670"/>
    </source>
</evidence>
<dbReference type="InterPro" id="IPR002142">
    <property type="entry name" value="Peptidase_S49"/>
</dbReference>
<feature type="transmembrane region" description="Helical" evidence="8">
    <location>
        <begin position="12"/>
        <end position="35"/>
    </location>
</feature>
<reference evidence="10 11" key="1">
    <citation type="submission" date="2016-01" db="EMBL/GenBank/DDBJ databases">
        <authorList>
            <person name="McClelland M."/>
            <person name="Jain A."/>
            <person name="Saraogi P."/>
            <person name="Mendelson R."/>
            <person name="Westerman R."/>
            <person name="SanMiguel P."/>
            <person name="Csonka L."/>
        </authorList>
    </citation>
    <scope>NUCLEOTIDE SEQUENCE [LARGE SCALE GENOMIC DNA]</scope>
    <source>
        <strain evidence="10 11">R-53146</strain>
    </source>
</reference>
<dbReference type="SUPFAM" id="SSF52096">
    <property type="entry name" value="ClpP/crotonase"/>
    <property type="match status" value="2"/>
</dbReference>
<evidence type="ECO:0000256" key="7">
    <source>
        <dbReference type="PIRSR" id="PIRSR001217-1"/>
    </source>
</evidence>
<dbReference type="PANTHER" id="PTHR33209">
    <property type="entry name" value="PROTEASE 4"/>
    <property type="match status" value="1"/>
</dbReference>
<dbReference type="Gene3D" id="6.20.330.10">
    <property type="match status" value="1"/>
</dbReference>
<evidence type="ECO:0000259" key="9">
    <source>
        <dbReference type="Pfam" id="PF01343"/>
    </source>
</evidence>
<name>A0A0X3AP46_9FLAO</name>
<dbReference type="Proteomes" id="UP000182761">
    <property type="component" value="Unassembled WGS sequence"/>
</dbReference>
<dbReference type="Pfam" id="PF01343">
    <property type="entry name" value="Peptidase_S49"/>
    <property type="match status" value="2"/>
</dbReference>
<evidence type="ECO:0000256" key="8">
    <source>
        <dbReference type="SAM" id="Phobius"/>
    </source>
</evidence>
<feature type="domain" description="Peptidase S49" evidence="9">
    <location>
        <begin position="120"/>
        <end position="271"/>
    </location>
</feature>
<keyword evidence="3 10" id="KW-0645">Protease</keyword>
<dbReference type="OrthoDB" id="9764363at2"/>
<dbReference type="GO" id="GO:0006465">
    <property type="term" value="P:signal peptide processing"/>
    <property type="evidence" value="ECO:0007669"/>
    <property type="project" value="InterPro"/>
</dbReference>
<keyword evidence="8" id="KW-0812">Transmembrane</keyword>
<feature type="domain" description="Peptidase S49" evidence="9">
    <location>
        <begin position="364"/>
        <end position="514"/>
    </location>
</feature>
<dbReference type="GO" id="GO:0016020">
    <property type="term" value="C:membrane"/>
    <property type="evidence" value="ECO:0007669"/>
    <property type="project" value="UniProtKB-SubCell"/>
</dbReference>
<keyword evidence="6 8" id="KW-0472">Membrane</keyword>
<feature type="active site" description="Nucleophile" evidence="7">
    <location>
        <position position="380"/>
    </location>
</feature>
<evidence type="ECO:0000256" key="4">
    <source>
        <dbReference type="ARBA" id="ARBA00022801"/>
    </source>
</evidence>
<proteinExistence type="inferred from homology"/>
<protein>
    <submittedName>
        <fullName evidence="10">Protease-4</fullName>
    </submittedName>
</protein>
<dbReference type="InterPro" id="IPR004635">
    <property type="entry name" value="Pept_S49_SppA"/>
</dbReference>
<feature type="active site" description="Proton donor/acceptor" evidence="7">
    <location>
        <position position="188"/>
    </location>
</feature>
<dbReference type="PIRSF" id="PIRSF001217">
    <property type="entry name" value="Protease_4_SppA"/>
    <property type="match status" value="1"/>
</dbReference>
<dbReference type="NCBIfam" id="TIGR00705">
    <property type="entry name" value="SppA_67K"/>
    <property type="match status" value="1"/>
</dbReference>
<comment type="subcellular location">
    <subcellularLocation>
        <location evidence="1">Membrane</location>
    </subcellularLocation>
</comment>
<evidence type="ECO:0000256" key="1">
    <source>
        <dbReference type="ARBA" id="ARBA00004370"/>
    </source>
</evidence>
<dbReference type="GO" id="GO:0008236">
    <property type="term" value="F:serine-type peptidase activity"/>
    <property type="evidence" value="ECO:0007669"/>
    <property type="project" value="UniProtKB-KW"/>
</dbReference>
<evidence type="ECO:0000313" key="11">
    <source>
        <dbReference type="Proteomes" id="UP000182761"/>
    </source>
</evidence>
<organism evidence="10 11">
    <name type="scientific">Apibacter mensalis</name>
    <dbReference type="NCBI Taxonomy" id="1586267"/>
    <lineage>
        <taxon>Bacteria</taxon>
        <taxon>Pseudomonadati</taxon>
        <taxon>Bacteroidota</taxon>
        <taxon>Flavobacteriia</taxon>
        <taxon>Flavobacteriales</taxon>
        <taxon>Weeksellaceae</taxon>
        <taxon>Apibacter</taxon>
    </lineage>
</organism>
<dbReference type="AlphaFoldDB" id="A0A0X3AP46"/>
<dbReference type="InterPro" id="IPR047272">
    <property type="entry name" value="S49_SppA_C"/>
</dbReference>
<dbReference type="CDD" id="cd07018">
    <property type="entry name" value="S49_SppA_67K_type"/>
    <property type="match status" value="1"/>
</dbReference>
<dbReference type="EMBL" id="FCOR01000005">
    <property type="protein sequence ID" value="CVK16134.1"/>
    <property type="molecule type" value="Genomic_DNA"/>
</dbReference>
<sequence>MKKFIFQVLATIIGILLLSSIVVLSLIFINIFAFIPSKFVVKDKSILEINLNNSILEDPNERDISISLLNNDKSISLKDILDVINYAQTDDKIKGISLKLSNLNAGYSQISEIRQALLNFKKSKKFIYSYSNDCDQKSYYLSSVADSMFLNPNANIELTGLSAEVLFYKNLGQKYGINFEVIRHGKYKSAVEPYIRDNLSEENRYQLKNILQNFWYKISNDIIASRKISIENFNKYVDSLYSFIPELAFKYKLVDKLIYESQYENLLKKKLGLANDDLFNKISIDQYKEIAQNISRSDNKIAILYATGQIYTGKGNTDIYSKTFIDQINEIKNDDDIKAVILRINSPGGSANASAEILYELYELKEKKPLIVSFSDIAASGGYYISMAADKIYAQENTLTGSIGVLGMIPDVKKLANNVGINSDYVSTNSNSMYYSLTQGTSQGFKEIMSKGIDITYKKFINEVMKGRKMTFNQVDSLGKGRIWSGKEALENGLVDQIGGFYDAIDYAAKKAGVITYNLVSYPKERSGWDLIVNMITSNNNNDDNTGIVGKLIKYELGRENYKLFQRIKNIERNQGVMCLMPFDIEIK</sequence>
<keyword evidence="4" id="KW-0378">Hydrolase</keyword>
<evidence type="ECO:0000313" key="10">
    <source>
        <dbReference type="EMBL" id="CVK16134.1"/>
    </source>
</evidence>
<dbReference type="InterPro" id="IPR004634">
    <property type="entry name" value="Pept_S49_pIV"/>
</dbReference>
<comment type="similarity">
    <text evidence="2">Belongs to the peptidase S49 family.</text>
</comment>
<dbReference type="STRING" id="1586267.GCA_001418685_00978"/>
<keyword evidence="8" id="KW-1133">Transmembrane helix</keyword>
<dbReference type="CDD" id="cd07023">
    <property type="entry name" value="S49_Sppa_N_C"/>
    <property type="match status" value="1"/>
</dbReference>
<evidence type="ECO:0000256" key="5">
    <source>
        <dbReference type="ARBA" id="ARBA00022825"/>
    </source>
</evidence>
<keyword evidence="5" id="KW-0720">Serine protease</keyword>
<accession>A0A0X3AP46</accession>
<dbReference type="RefSeq" id="WP_055425344.1">
    <property type="nucleotide sequence ID" value="NZ_FCOR01000005.1"/>
</dbReference>
<dbReference type="NCBIfam" id="TIGR00706">
    <property type="entry name" value="SppA_dom"/>
    <property type="match status" value="1"/>
</dbReference>